<dbReference type="GO" id="GO:0030148">
    <property type="term" value="P:sphingolipid biosynthetic process"/>
    <property type="evidence" value="ECO:0007669"/>
    <property type="project" value="TreeGrafter"/>
</dbReference>
<evidence type="ECO:0000256" key="9">
    <source>
        <dbReference type="ARBA" id="ARBA00023160"/>
    </source>
</evidence>
<feature type="transmembrane region" description="Helical" evidence="10">
    <location>
        <begin position="72"/>
        <end position="92"/>
    </location>
</feature>
<gene>
    <name evidence="11" type="ORF">M427DRAFT_67387</name>
</gene>
<comment type="catalytic activity">
    <reaction evidence="10">
        <text>an acyl-CoA + malonyl-CoA + H(+) = a 3-oxoacyl-CoA + CO2 + CoA</text>
        <dbReference type="Rhea" id="RHEA:50252"/>
        <dbReference type="ChEBI" id="CHEBI:15378"/>
        <dbReference type="ChEBI" id="CHEBI:16526"/>
        <dbReference type="ChEBI" id="CHEBI:57287"/>
        <dbReference type="ChEBI" id="CHEBI:57384"/>
        <dbReference type="ChEBI" id="CHEBI:58342"/>
        <dbReference type="ChEBI" id="CHEBI:90726"/>
    </reaction>
    <physiologicalReaction direction="left-to-right" evidence="10">
        <dbReference type="Rhea" id="RHEA:50253"/>
    </physiologicalReaction>
</comment>
<dbReference type="PANTHER" id="PTHR11157:SF126">
    <property type="entry name" value="ELONGATION OF VERY LONG CHAIN FATTY ACIDS PROTEIN"/>
    <property type="match status" value="1"/>
</dbReference>
<reference evidence="11 12" key="1">
    <citation type="journal article" date="2015" name="Genome Biol. Evol.">
        <title>Phylogenomic analyses indicate that early fungi evolved digesting cell walls of algal ancestors of land plants.</title>
        <authorList>
            <person name="Chang Y."/>
            <person name="Wang S."/>
            <person name="Sekimoto S."/>
            <person name="Aerts A.L."/>
            <person name="Choi C."/>
            <person name="Clum A."/>
            <person name="LaButti K.M."/>
            <person name="Lindquist E.A."/>
            <person name="Yee Ngan C."/>
            <person name="Ohm R.A."/>
            <person name="Salamov A.A."/>
            <person name="Grigoriev I.V."/>
            <person name="Spatafora J.W."/>
            <person name="Berbee M.L."/>
        </authorList>
    </citation>
    <scope>NUCLEOTIDE SEQUENCE [LARGE SCALE GENOMIC DNA]</scope>
    <source>
        <strain evidence="11 12">JEL478</strain>
    </source>
</reference>
<dbReference type="AlphaFoldDB" id="A0A139ARE2"/>
<evidence type="ECO:0000256" key="7">
    <source>
        <dbReference type="ARBA" id="ARBA00023098"/>
    </source>
</evidence>
<dbReference type="GO" id="GO:0009922">
    <property type="term" value="F:fatty acid elongase activity"/>
    <property type="evidence" value="ECO:0007669"/>
    <property type="project" value="InterPro"/>
</dbReference>
<dbReference type="STRING" id="1344416.A0A139ARE2"/>
<evidence type="ECO:0000313" key="12">
    <source>
        <dbReference type="Proteomes" id="UP000070544"/>
    </source>
</evidence>
<dbReference type="GO" id="GO:0034625">
    <property type="term" value="P:fatty acid elongation, monounsaturated fatty acid"/>
    <property type="evidence" value="ECO:0007669"/>
    <property type="project" value="TreeGrafter"/>
</dbReference>
<keyword evidence="12" id="KW-1185">Reference proteome</keyword>
<evidence type="ECO:0000256" key="2">
    <source>
        <dbReference type="ARBA" id="ARBA00022516"/>
    </source>
</evidence>
<dbReference type="EMBL" id="KQ965739">
    <property type="protein sequence ID" value="KXS19299.1"/>
    <property type="molecule type" value="Genomic_DNA"/>
</dbReference>
<evidence type="ECO:0000256" key="8">
    <source>
        <dbReference type="ARBA" id="ARBA00023136"/>
    </source>
</evidence>
<feature type="transmembrane region" description="Helical" evidence="10">
    <location>
        <begin position="104"/>
        <end position="128"/>
    </location>
</feature>
<evidence type="ECO:0000256" key="6">
    <source>
        <dbReference type="ARBA" id="ARBA00022989"/>
    </source>
</evidence>
<evidence type="ECO:0000256" key="1">
    <source>
        <dbReference type="ARBA" id="ARBA00004141"/>
    </source>
</evidence>
<keyword evidence="5 10" id="KW-0276">Fatty acid metabolism</keyword>
<dbReference type="GO" id="GO:0019367">
    <property type="term" value="P:fatty acid elongation, saturated fatty acid"/>
    <property type="evidence" value="ECO:0007669"/>
    <property type="project" value="TreeGrafter"/>
</dbReference>
<feature type="transmembrane region" description="Helical" evidence="10">
    <location>
        <begin position="277"/>
        <end position="295"/>
    </location>
</feature>
<sequence>MPSGVPSIFCVEDWLIAGMNASGVLLYPFFRPIEIVTRGVADFIAPNTTKLILDFLADSRSGHAKHLPLMNLFHVILIGAAYLAIVFSGMKYMETREKMNPKKFTLIHNLIMSSLSLYMCVGTIWQTYHDGYGFLMNPPDETKTGWPMAKMVWLFSMSKIPEFIDTFLMVVKKNFRQISFLHLYHHTSIFLICWLFCFVAPGGEAYLSVILNSGVHVIMYGYYFLSAMGVGWVSFVKKYITMMQITQFCIMMVQHTLDIVINIFTTPKESYPVSISILMWFYISSMLALFANFYIQDRKREAALKKDGKAGDAKKKN</sequence>
<dbReference type="OrthoDB" id="10259681at2759"/>
<dbReference type="InterPro" id="IPR002076">
    <property type="entry name" value="ELO_fam"/>
</dbReference>
<keyword evidence="8 10" id="KW-0472">Membrane</keyword>
<evidence type="ECO:0000256" key="5">
    <source>
        <dbReference type="ARBA" id="ARBA00022832"/>
    </source>
</evidence>
<proteinExistence type="inferred from homology"/>
<dbReference type="Proteomes" id="UP000070544">
    <property type="component" value="Unassembled WGS sequence"/>
</dbReference>
<feature type="transmembrane region" description="Helical" evidence="10">
    <location>
        <begin position="183"/>
        <end position="203"/>
    </location>
</feature>
<organism evidence="11 12">
    <name type="scientific">Gonapodya prolifera (strain JEL478)</name>
    <name type="common">Monoblepharis prolifera</name>
    <dbReference type="NCBI Taxonomy" id="1344416"/>
    <lineage>
        <taxon>Eukaryota</taxon>
        <taxon>Fungi</taxon>
        <taxon>Fungi incertae sedis</taxon>
        <taxon>Chytridiomycota</taxon>
        <taxon>Chytridiomycota incertae sedis</taxon>
        <taxon>Monoblepharidomycetes</taxon>
        <taxon>Monoblepharidales</taxon>
        <taxon>Gonapodyaceae</taxon>
        <taxon>Gonapodya</taxon>
    </lineage>
</organism>
<evidence type="ECO:0000256" key="10">
    <source>
        <dbReference type="RuleBase" id="RU361115"/>
    </source>
</evidence>
<dbReference type="PANTHER" id="PTHR11157">
    <property type="entry name" value="FATTY ACID ACYL TRANSFERASE-RELATED"/>
    <property type="match status" value="1"/>
</dbReference>
<comment type="similarity">
    <text evidence="10">Belongs to the ELO family.</text>
</comment>
<keyword evidence="3 10" id="KW-0808">Transferase</keyword>
<keyword evidence="9 10" id="KW-0275">Fatty acid biosynthesis</keyword>
<dbReference type="Pfam" id="PF01151">
    <property type="entry name" value="ELO"/>
    <property type="match status" value="1"/>
</dbReference>
<keyword evidence="2 10" id="KW-0444">Lipid biosynthesis</keyword>
<dbReference type="EC" id="2.3.1.-" evidence="10"/>
<dbReference type="GO" id="GO:0042761">
    <property type="term" value="P:very long-chain fatty acid biosynthetic process"/>
    <property type="evidence" value="ECO:0007669"/>
    <property type="project" value="TreeGrafter"/>
</dbReference>
<dbReference type="GO" id="GO:0005789">
    <property type="term" value="C:endoplasmic reticulum membrane"/>
    <property type="evidence" value="ECO:0007669"/>
    <property type="project" value="TreeGrafter"/>
</dbReference>
<comment type="subcellular location">
    <subcellularLocation>
        <location evidence="1">Membrane</location>
        <topology evidence="1">Multi-pass membrane protein</topology>
    </subcellularLocation>
</comment>
<keyword evidence="4 10" id="KW-0812">Transmembrane</keyword>
<accession>A0A139ARE2</accession>
<evidence type="ECO:0000256" key="4">
    <source>
        <dbReference type="ARBA" id="ARBA00022692"/>
    </source>
</evidence>
<dbReference type="GO" id="GO:0034626">
    <property type="term" value="P:fatty acid elongation, polyunsaturated fatty acid"/>
    <property type="evidence" value="ECO:0007669"/>
    <property type="project" value="TreeGrafter"/>
</dbReference>
<feature type="transmembrane region" description="Helical" evidence="10">
    <location>
        <begin position="215"/>
        <end position="236"/>
    </location>
</feature>
<evidence type="ECO:0000256" key="3">
    <source>
        <dbReference type="ARBA" id="ARBA00022679"/>
    </source>
</evidence>
<name>A0A139ARE2_GONPJ</name>
<keyword evidence="7 10" id="KW-0443">Lipid metabolism</keyword>
<protein>
    <recommendedName>
        <fullName evidence="10">Elongation of fatty acids protein</fullName>
        <ecNumber evidence="10">2.3.1.-</ecNumber>
    </recommendedName>
</protein>
<keyword evidence="6 10" id="KW-1133">Transmembrane helix</keyword>
<evidence type="ECO:0000313" key="11">
    <source>
        <dbReference type="EMBL" id="KXS19299.1"/>
    </source>
</evidence>